<dbReference type="GO" id="GO:0009401">
    <property type="term" value="P:phosphoenolpyruvate-dependent sugar phosphotransferase system"/>
    <property type="evidence" value="ECO:0007669"/>
    <property type="project" value="InterPro"/>
</dbReference>
<dbReference type="EMBL" id="JASCXW010000028">
    <property type="protein sequence ID" value="MDI6453456.1"/>
    <property type="molecule type" value="Genomic_DNA"/>
</dbReference>
<dbReference type="GO" id="GO:0016772">
    <property type="term" value="F:transferase activity, transferring phosphorus-containing groups"/>
    <property type="evidence" value="ECO:0007669"/>
    <property type="project" value="InterPro"/>
</dbReference>
<dbReference type="InterPro" id="IPR015813">
    <property type="entry name" value="Pyrv/PenolPyrv_kinase-like_dom"/>
</dbReference>
<protein>
    <recommendedName>
        <fullName evidence="2">PEP-utilising enzyme C-terminal domain-containing protein</fullName>
    </recommendedName>
</protein>
<dbReference type="Gene3D" id="3.20.20.60">
    <property type="entry name" value="Phosphoenolpyruvate-binding domains"/>
    <property type="match status" value="1"/>
</dbReference>
<proteinExistence type="predicted"/>
<dbReference type="SUPFAM" id="SSF51621">
    <property type="entry name" value="Phosphoenolpyruvate/pyruvate domain"/>
    <property type="match status" value="1"/>
</dbReference>
<dbReference type="PANTHER" id="PTHR46244">
    <property type="entry name" value="PHOSPHOENOLPYRUVATE-PROTEIN PHOSPHOTRANSFERASE"/>
    <property type="match status" value="1"/>
</dbReference>
<accession>A0AAW6U662</accession>
<comment type="caution">
    <text evidence="3">The sequence shown here is derived from an EMBL/GenBank/DDBJ whole genome shotgun (WGS) entry which is preliminary data.</text>
</comment>
<name>A0AAW6U662_9MOLU</name>
<evidence type="ECO:0000313" key="3">
    <source>
        <dbReference type="EMBL" id="MDI6453456.1"/>
    </source>
</evidence>
<evidence type="ECO:0000256" key="1">
    <source>
        <dbReference type="SAM" id="MobiDB-lite"/>
    </source>
</evidence>
<dbReference type="AlphaFoldDB" id="A0AAW6U662"/>
<gene>
    <name evidence="3" type="ORF">QJ521_07750</name>
</gene>
<evidence type="ECO:0000313" key="4">
    <source>
        <dbReference type="Proteomes" id="UP001431532"/>
    </source>
</evidence>
<dbReference type="Gene3D" id="3.50.30.10">
    <property type="entry name" value="Phosphohistidine domain"/>
    <property type="match status" value="1"/>
</dbReference>
<organism evidence="3 4">
    <name type="scientific">Peloplasma aerotolerans</name>
    <dbReference type="NCBI Taxonomy" id="3044389"/>
    <lineage>
        <taxon>Bacteria</taxon>
        <taxon>Bacillati</taxon>
        <taxon>Mycoplasmatota</taxon>
        <taxon>Mollicutes</taxon>
        <taxon>Acholeplasmatales</taxon>
        <taxon>Acholeplasmataceae</taxon>
        <taxon>Peloplasma</taxon>
    </lineage>
</organism>
<feature type="domain" description="PEP-utilising enzyme C-terminal" evidence="2">
    <location>
        <begin position="282"/>
        <end position="514"/>
    </location>
</feature>
<dbReference type="InterPro" id="IPR036618">
    <property type="entry name" value="PtsI_HPr-bd_sf"/>
</dbReference>
<dbReference type="Gene3D" id="1.10.274.10">
    <property type="entry name" value="PtsI, HPr-binding domain"/>
    <property type="match status" value="1"/>
</dbReference>
<evidence type="ECO:0000259" key="2">
    <source>
        <dbReference type="Pfam" id="PF02896"/>
    </source>
</evidence>
<dbReference type="InterPro" id="IPR040442">
    <property type="entry name" value="Pyrv_kinase-like_dom_sf"/>
</dbReference>
<dbReference type="Proteomes" id="UP001431532">
    <property type="component" value="Unassembled WGS sequence"/>
</dbReference>
<dbReference type="RefSeq" id="WP_282839888.1">
    <property type="nucleotide sequence ID" value="NZ_JASCXW010000028.1"/>
</dbReference>
<dbReference type="InterPro" id="IPR000121">
    <property type="entry name" value="PEP_util_C"/>
</dbReference>
<reference evidence="3" key="1">
    <citation type="submission" date="2023-05" db="EMBL/GenBank/DDBJ databases">
        <title>Mariniplasma microaerophilum sp. nov., a novel anaerobic mollicute isolated from terrestrial mud volcano, Taman Peninsula, Russia.</title>
        <authorList>
            <person name="Khomyakova M.A."/>
            <person name="Merkel A.Y."/>
            <person name="Slobodkin A.I."/>
        </authorList>
    </citation>
    <scope>NUCLEOTIDE SEQUENCE</scope>
    <source>
        <strain evidence="3">M4Ah</strain>
    </source>
</reference>
<feature type="region of interest" description="Disordered" evidence="1">
    <location>
        <begin position="543"/>
        <end position="562"/>
    </location>
</feature>
<dbReference type="InterPro" id="IPR050499">
    <property type="entry name" value="PEP-utilizing_PTS_enzyme"/>
</dbReference>
<sequence>MYTLDKGKKILCKATHKKNAVGRIVLFDHLSDSNHYSEKDLEFIFKKFYQDQADEFLNLRIIEEGYKESFYWTEREFFELLGFFDSTILLEMFKKYVFEDRMNFLKAFNMALDAYLEFGKTDPFYPSTEEKLRTLEYLRQRLLLRLESIIYRYKIREIKENSIIVVNRFKKEYFYNMPKYVKGFICRKDENYNLARLYANEYQLTIAISDHAFFEDDMVIIDSLKEEIILNPDEDLIAMYQNQMMSSMKYIIKGPGMSLDPITLFTSTNDLRNIKEIISSEWFSGVCTFKSEFFYGAKGTIPTLEEQTKLYIKLLKTAGDKEVYINIPDFRPDKPVDIMGDEYTDFSTFLRLHPVFTTNVLAIAEASRITNKVVNMVVPMIRLSNEMSSWVDYIRVAFKKSNAQQPLLGMMVETETTLEYFEDFELYDFVVIGLDNLIEEMIDNQNRYSKIIYKDFMFELKNDLRDLHQYYRSYSKRIRHIVSGYCLNNPDILLKLMRLGFKEFSIPVDCMPKAGEVVKFFASTRGTFKGVAAERVIQKQIRDEMEKEKEREKLEEEEKKEEELKLIEERKKKYKID</sequence>
<dbReference type="PANTHER" id="PTHR46244:SF3">
    <property type="entry name" value="PHOSPHOENOLPYRUVATE-PROTEIN PHOSPHOTRANSFERASE"/>
    <property type="match status" value="1"/>
</dbReference>
<keyword evidence="4" id="KW-1185">Reference proteome</keyword>
<dbReference type="Pfam" id="PF02896">
    <property type="entry name" value="PEP-utilizers_C"/>
    <property type="match status" value="1"/>
</dbReference>